<dbReference type="AlphaFoldDB" id="A0A1B8YFA1"/>
<proteinExistence type="predicted"/>
<protein>
    <submittedName>
        <fullName evidence="1">Uncharacterized protein</fullName>
    </submittedName>
</protein>
<dbReference type="PATRIC" id="fig|29488.15.peg.3615"/>
<gene>
    <name evidence="1" type="ORF">Phpb_03289</name>
</gene>
<evidence type="ECO:0000313" key="1">
    <source>
        <dbReference type="EMBL" id="OCA53737.1"/>
    </source>
</evidence>
<sequence>MNNSVISASENLVLSYLDGRQPTVGIENINKILFSVGVRVSTAPIPKEAKPILEVSKTRALTGEESEKLISLFSLHRGELLEQIRLAGRQPEAHRGGFLSISEIGVAPYPKVYDMKAISVEARKTVLEKFGKLHVNSSEDGMGIDEVMTVVAGGPWTWFFRLPDGEIAKLSIGRVETGDPAWRLSYPGLGMHAGFLDAKDGLLVAFAHGPKHFVMRYDEPSVDDTEMLGTNPWIDFSGDIPKLVK</sequence>
<reference evidence="2" key="1">
    <citation type="submission" date="2015-11" db="EMBL/GenBank/DDBJ databases">
        <authorList>
            <person name="Tobias N.J."/>
            <person name="Mishra B."/>
            <person name="Gupta D.K."/>
            <person name="Thines M."/>
            <person name="Stinear T.P."/>
            <person name="Bode H.B."/>
        </authorList>
    </citation>
    <scope>NUCLEOTIDE SEQUENCE [LARGE SCALE GENOMIC DNA]</scope>
    <source>
        <strain evidence="2">PB45.5</strain>
    </source>
</reference>
<comment type="caution">
    <text evidence="1">The sequence shown here is derived from an EMBL/GenBank/DDBJ whole genome shotgun (WGS) entry which is preliminary data.</text>
</comment>
<dbReference type="Proteomes" id="UP000092665">
    <property type="component" value="Unassembled WGS sequence"/>
</dbReference>
<evidence type="ECO:0000313" key="2">
    <source>
        <dbReference type="Proteomes" id="UP000092665"/>
    </source>
</evidence>
<name>A0A1B8YFA1_9GAMM</name>
<accession>A0A1B8YFA1</accession>
<keyword evidence="2" id="KW-1185">Reference proteome</keyword>
<dbReference type="EMBL" id="LOIC01000080">
    <property type="protein sequence ID" value="OCA53737.1"/>
    <property type="molecule type" value="Genomic_DNA"/>
</dbReference>
<dbReference type="RefSeq" id="WP_065391269.1">
    <property type="nucleotide sequence ID" value="NZ_CAWMQN010000080.1"/>
</dbReference>
<organism evidence="1 2">
    <name type="scientific">Photorhabdus namnaonensis</name>
    <dbReference type="NCBI Taxonomy" id="1851568"/>
    <lineage>
        <taxon>Bacteria</taxon>
        <taxon>Pseudomonadati</taxon>
        <taxon>Pseudomonadota</taxon>
        <taxon>Gammaproteobacteria</taxon>
        <taxon>Enterobacterales</taxon>
        <taxon>Morganellaceae</taxon>
        <taxon>Photorhabdus</taxon>
    </lineage>
</organism>